<dbReference type="Pfam" id="PF00132">
    <property type="entry name" value="Hexapep"/>
    <property type="match status" value="1"/>
</dbReference>
<dbReference type="GO" id="GO:0009245">
    <property type="term" value="P:lipid A biosynthetic process"/>
    <property type="evidence" value="ECO:0007669"/>
    <property type="project" value="InterPro"/>
</dbReference>
<feature type="domain" description="UDP-3-O-[3-hydroxymyristoyl] glucosamine N-acyltransferase non-repeat region" evidence="1">
    <location>
        <begin position="34"/>
        <end position="99"/>
    </location>
</feature>
<dbReference type="InterPro" id="IPR020573">
    <property type="entry name" value="UDP_GlcNAc_AcTrfase_non-rep"/>
</dbReference>
<evidence type="ECO:0000259" key="1">
    <source>
        <dbReference type="Pfam" id="PF04613"/>
    </source>
</evidence>
<dbReference type="Gene3D" id="3.40.1390.10">
    <property type="entry name" value="MurE/MurF, N-terminal domain"/>
    <property type="match status" value="1"/>
</dbReference>
<gene>
    <name evidence="2" type="ORF">METZ01_LOCUS371633</name>
</gene>
<dbReference type="Gene3D" id="2.160.10.10">
    <property type="entry name" value="Hexapeptide repeat proteins"/>
    <property type="match status" value="1"/>
</dbReference>
<dbReference type="InterPro" id="IPR001451">
    <property type="entry name" value="Hexapep"/>
</dbReference>
<dbReference type="InterPro" id="IPR050486">
    <property type="entry name" value="Mannose-1P_guanyltransferase"/>
</dbReference>
<dbReference type="EMBL" id="UINC01134935">
    <property type="protein sequence ID" value="SVD18779.1"/>
    <property type="molecule type" value="Genomic_DNA"/>
</dbReference>
<evidence type="ECO:0000313" key="2">
    <source>
        <dbReference type="EMBL" id="SVD18779.1"/>
    </source>
</evidence>
<dbReference type="InterPro" id="IPR011004">
    <property type="entry name" value="Trimer_LpxA-like_sf"/>
</dbReference>
<dbReference type="GO" id="GO:0016020">
    <property type="term" value="C:membrane"/>
    <property type="evidence" value="ECO:0007669"/>
    <property type="project" value="GOC"/>
</dbReference>
<dbReference type="PANTHER" id="PTHR22572">
    <property type="entry name" value="SUGAR-1-PHOSPHATE GUANYL TRANSFERASE"/>
    <property type="match status" value="1"/>
</dbReference>
<protein>
    <recommendedName>
        <fullName evidence="1">UDP-3-O-[3-hydroxymyristoyl] glucosamine N-acyltransferase non-repeat region domain-containing protein</fullName>
    </recommendedName>
</protein>
<feature type="non-terminal residue" evidence="2">
    <location>
        <position position="183"/>
    </location>
</feature>
<dbReference type="AlphaFoldDB" id="A0A382T9G4"/>
<dbReference type="SUPFAM" id="SSF51161">
    <property type="entry name" value="Trimeric LpxA-like enzymes"/>
    <property type="match status" value="1"/>
</dbReference>
<dbReference type="GO" id="GO:0016747">
    <property type="term" value="F:acyltransferase activity, transferring groups other than amino-acyl groups"/>
    <property type="evidence" value="ECO:0007669"/>
    <property type="project" value="InterPro"/>
</dbReference>
<name>A0A382T9G4_9ZZZZ</name>
<proteinExistence type="predicted"/>
<dbReference type="Pfam" id="PF04613">
    <property type="entry name" value="LpxD"/>
    <property type="match status" value="1"/>
</dbReference>
<accession>A0A382T9G4</accession>
<sequence length="183" mass="20490">MDQPEFYRNLGPFSLRQIADFLEAELKSQDNSYLIQDFNNIDKSKASDITFLNDNYFYQIDKIKAETLLVSKKNKITSNNKKNILKVDNVHYAVAKLSNYFFKCHDKDFISSLKSPNFIGKLNNLDKTATILNGAVIGNNATIGSGVYIGHNCVIGENVIIKNNSVITNSIIGDNVQIGRNCS</sequence>
<reference evidence="2" key="1">
    <citation type="submission" date="2018-05" db="EMBL/GenBank/DDBJ databases">
        <authorList>
            <person name="Lanie J.A."/>
            <person name="Ng W.-L."/>
            <person name="Kazmierczak K.M."/>
            <person name="Andrzejewski T.M."/>
            <person name="Davidsen T.M."/>
            <person name="Wayne K.J."/>
            <person name="Tettelin H."/>
            <person name="Glass J.I."/>
            <person name="Rusch D."/>
            <person name="Podicherti R."/>
            <person name="Tsui H.-C.T."/>
            <person name="Winkler M.E."/>
        </authorList>
    </citation>
    <scope>NUCLEOTIDE SEQUENCE</scope>
</reference>
<organism evidence="2">
    <name type="scientific">marine metagenome</name>
    <dbReference type="NCBI Taxonomy" id="408172"/>
    <lineage>
        <taxon>unclassified sequences</taxon>
        <taxon>metagenomes</taxon>
        <taxon>ecological metagenomes</taxon>
    </lineage>
</organism>